<dbReference type="GO" id="GO:0003735">
    <property type="term" value="F:structural constituent of ribosome"/>
    <property type="evidence" value="ECO:0007669"/>
    <property type="project" value="InterPro"/>
</dbReference>
<dbReference type="FunFam" id="2.40.50.1000:FF:000008">
    <property type="entry name" value="40S ribosomal protein S11"/>
    <property type="match status" value="1"/>
</dbReference>
<dbReference type="GO" id="GO:0022627">
    <property type="term" value="C:cytosolic small ribosomal subunit"/>
    <property type="evidence" value="ECO:0007669"/>
    <property type="project" value="TreeGrafter"/>
</dbReference>
<evidence type="ECO:0000256" key="6">
    <source>
        <dbReference type="ARBA" id="ARBA00022884"/>
    </source>
</evidence>
<protein>
    <recommendedName>
        <fullName evidence="13">Small ribosomal subunit protein uS17</fullName>
    </recommendedName>
    <alternativeName>
        <fullName evidence="14">40S ribosomal protein S11</fullName>
    </alternativeName>
</protein>
<reference evidence="16" key="1">
    <citation type="submission" date="2023-10" db="EMBL/GenBank/DDBJ databases">
        <title>Genome assembly of Pristionchus species.</title>
        <authorList>
            <person name="Yoshida K."/>
            <person name="Sommer R.J."/>
        </authorList>
    </citation>
    <scope>NUCLEOTIDE SEQUENCE</scope>
    <source>
        <strain evidence="16">RS5133</strain>
    </source>
</reference>
<evidence type="ECO:0000259" key="15">
    <source>
        <dbReference type="Pfam" id="PF16205"/>
    </source>
</evidence>
<evidence type="ECO:0000256" key="2">
    <source>
        <dbReference type="ARBA" id="ARBA00010254"/>
    </source>
</evidence>
<comment type="caution">
    <text evidence="16">The sequence shown here is derived from an EMBL/GenBank/DDBJ whole genome shotgun (WGS) entry which is preliminary data.</text>
</comment>
<keyword evidence="4" id="KW-0963">Cytoplasm</keyword>
<evidence type="ECO:0000256" key="11">
    <source>
        <dbReference type="ARBA" id="ARBA00023274"/>
    </source>
</evidence>
<evidence type="ECO:0000256" key="4">
    <source>
        <dbReference type="ARBA" id="ARBA00022490"/>
    </source>
</evidence>
<keyword evidence="7" id="KW-0164">Citrullination</keyword>
<proteinExistence type="inferred from homology"/>
<dbReference type="Pfam" id="PF16205">
    <property type="entry name" value="Ribosomal_S17_N"/>
    <property type="match status" value="1"/>
</dbReference>
<dbReference type="AlphaFoldDB" id="A0AAV5VWM7"/>
<evidence type="ECO:0000256" key="8">
    <source>
        <dbReference type="ARBA" id="ARBA00022980"/>
    </source>
</evidence>
<evidence type="ECO:0000256" key="10">
    <source>
        <dbReference type="ARBA" id="ARBA00023139"/>
    </source>
</evidence>
<evidence type="ECO:0000256" key="3">
    <source>
        <dbReference type="ARBA" id="ARBA00022481"/>
    </source>
</evidence>
<keyword evidence="11" id="KW-0687">Ribonucleoprotein</keyword>
<keyword evidence="5" id="KW-0597">Phosphoprotein</keyword>
<keyword evidence="9" id="KW-0007">Acetylation</keyword>
<keyword evidence="3" id="KW-0488">Methylation</keyword>
<dbReference type="Gene3D" id="2.40.50.1000">
    <property type="match status" value="1"/>
</dbReference>
<dbReference type="Proteomes" id="UP001432322">
    <property type="component" value="Unassembled WGS sequence"/>
</dbReference>
<keyword evidence="12" id="KW-0449">Lipoprotein</keyword>
<dbReference type="InterPro" id="IPR012340">
    <property type="entry name" value="NA-bd_OB-fold"/>
</dbReference>
<gene>
    <name evidence="16" type="ORF">PFISCL1PPCAC_15493</name>
</gene>
<accession>A0AAV5VWM7</accession>
<evidence type="ECO:0000313" key="16">
    <source>
        <dbReference type="EMBL" id="GMT24196.1"/>
    </source>
</evidence>
<organism evidence="16 17">
    <name type="scientific">Pristionchus fissidentatus</name>
    <dbReference type="NCBI Taxonomy" id="1538716"/>
    <lineage>
        <taxon>Eukaryota</taxon>
        <taxon>Metazoa</taxon>
        <taxon>Ecdysozoa</taxon>
        <taxon>Nematoda</taxon>
        <taxon>Chromadorea</taxon>
        <taxon>Rhabditida</taxon>
        <taxon>Rhabditina</taxon>
        <taxon>Diplogasteromorpha</taxon>
        <taxon>Diplogasteroidea</taxon>
        <taxon>Neodiplogasteridae</taxon>
        <taxon>Pristionchus</taxon>
    </lineage>
</organism>
<dbReference type="PRINTS" id="PR00973">
    <property type="entry name" value="RIBOSOMALS17"/>
</dbReference>
<dbReference type="GO" id="GO:0006412">
    <property type="term" value="P:translation"/>
    <property type="evidence" value="ECO:0007669"/>
    <property type="project" value="InterPro"/>
</dbReference>
<sequence length="170" mass="19522">FFQHDFGKPYKMADNQTERAYQKQPTIFLNSKSRLLGVGKKSSKSLRYVRNVGLGFKTPLEAINGTYIDKKCPFTGGVSIRGRLLTGVVIKMKMNRTIVIRRDYLHFVKKYRRYERRHKNMPVHCSPAFRDIQLGDIVTAGECRTLAKTVNFNVLKVSKAPGAKKSFDKF</sequence>
<comment type="similarity">
    <text evidence="2">Belongs to the universal ribosomal protein uS17 family.</text>
</comment>
<dbReference type="InterPro" id="IPR032440">
    <property type="entry name" value="Ribosomal_uS17_N"/>
</dbReference>
<evidence type="ECO:0000256" key="9">
    <source>
        <dbReference type="ARBA" id="ARBA00022990"/>
    </source>
</evidence>
<evidence type="ECO:0000256" key="1">
    <source>
        <dbReference type="ARBA" id="ARBA00004496"/>
    </source>
</evidence>
<dbReference type="EMBL" id="BTSY01000004">
    <property type="protein sequence ID" value="GMT24196.1"/>
    <property type="molecule type" value="Genomic_DNA"/>
</dbReference>
<feature type="domain" description="Small ribosomal subunit protein uS17 N-terminal" evidence="15">
    <location>
        <begin position="16"/>
        <end position="85"/>
    </location>
</feature>
<dbReference type="PANTHER" id="PTHR10744">
    <property type="entry name" value="40S RIBOSOMAL PROTEIN S11 FAMILY MEMBER"/>
    <property type="match status" value="1"/>
</dbReference>
<comment type="subcellular location">
    <subcellularLocation>
        <location evidence="1">Cytoplasm</location>
    </subcellularLocation>
</comment>
<dbReference type="GO" id="GO:0003723">
    <property type="term" value="F:RNA binding"/>
    <property type="evidence" value="ECO:0007669"/>
    <property type="project" value="UniProtKB-KW"/>
</dbReference>
<name>A0AAV5VWM7_9BILA</name>
<evidence type="ECO:0000313" key="17">
    <source>
        <dbReference type="Proteomes" id="UP001432322"/>
    </source>
</evidence>
<evidence type="ECO:0000256" key="7">
    <source>
        <dbReference type="ARBA" id="ARBA00022934"/>
    </source>
</evidence>
<evidence type="ECO:0000256" key="12">
    <source>
        <dbReference type="ARBA" id="ARBA00023288"/>
    </source>
</evidence>
<dbReference type="Pfam" id="PF00366">
    <property type="entry name" value="Ribosomal_S17"/>
    <property type="match status" value="1"/>
</dbReference>
<keyword evidence="6" id="KW-0694">RNA-binding</keyword>
<dbReference type="CDD" id="cd00364">
    <property type="entry name" value="Ribosomal_uS17"/>
    <property type="match status" value="1"/>
</dbReference>
<evidence type="ECO:0000256" key="13">
    <source>
        <dbReference type="ARBA" id="ARBA00035164"/>
    </source>
</evidence>
<evidence type="ECO:0000256" key="14">
    <source>
        <dbReference type="ARBA" id="ARBA00035471"/>
    </source>
</evidence>
<feature type="non-terminal residue" evidence="16">
    <location>
        <position position="1"/>
    </location>
</feature>
<evidence type="ECO:0000256" key="5">
    <source>
        <dbReference type="ARBA" id="ARBA00022553"/>
    </source>
</evidence>
<dbReference type="SUPFAM" id="SSF50249">
    <property type="entry name" value="Nucleic acid-binding proteins"/>
    <property type="match status" value="1"/>
</dbReference>
<dbReference type="InterPro" id="IPR000266">
    <property type="entry name" value="Ribosomal_uS17"/>
</dbReference>
<keyword evidence="10" id="KW-0564">Palmitate</keyword>
<keyword evidence="17" id="KW-1185">Reference proteome</keyword>
<keyword evidence="8" id="KW-0689">Ribosomal protein</keyword>
<dbReference type="PANTHER" id="PTHR10744:SF9">
    <property type="entry name" value="40S RIBOSOMAL PROTEIN S11-RELATED"/>
    <property type="match status" value="1"/>
</dbReference>